<accession>A0A815DQA8</accession>
<protein>
    <recommendedName>
        <fullName evidence="2">Glycoside hydrolase 35 catalytic domain-containing protein</fullName>
    </recommendedName>
</protein>
<dbReference type="InterPro" id="IPR001944">
    <property type="entry name" value="Glycoside_Hdrlase_35"/>
</dbReference>
<comment type="caution">
    <text evidence="3">The sequence shown here is derived from an EMBL/GenBank/DDBJ whole genome shotgun (WGS) entry which is preliminary data.</text>
</comment>
<name>A0A815DQA8_9BILA</name>
<dbReference type="AlphaFoldDB" id="A0A815DQA8"/>
<dbReference type="Gene3D" id="3.20.20.80">
    <property type="entry name" value="Glycosidases"/>
    <property type="match status" value="1"/>
</dbReference>
<gene>
    <name evidence="3" type="ORF">ZHD862_LOCUS27970</name>
</gene>
<dbReference type="EMBL" id="CAJNOT010002273">
    <property type="protein sequence ID" value="CAF1301105.1"/>
    <property type="molecule type" value="Genomic_DNA"/>
</dbReference>
<dbReference type="PANTHER" id="PTHR23421">
    <property type="entry name" value="BETA-GALACTOSIDASE RELATED"/>
    <property type="match status" value="1"/>
</dbReference>
<dbReference type="GO" id="GO:0005975">
    <property type="term" value="P:carbohydrate metabolic process"/>
    <property type="evidence" value="ECO:0007669"/>
    <property type="project" value="InterPro"/>
</dbReference>
<dbReference type="InterPro" id="IPR031330">
    <property type="entry name" value="Gly_Hdrlase_35_cat"/>
</dbReference>
<evidence type="ECO:0000313" key="3">
    <source>
        <dbReference type="EMBL" id="CAF1301105.1"/>
    </source>
</evidence>
<sequence length="164" mass="19309">MVVLCGQLKLEDKKIRCNTTTIYIWWSLHEPEDGVFVFNKEEYDFVSFIQIAHSLDLLVIVCVGPYIMTEVHFGGFSYWIMKKQGIAIRRLNKIYYQLIDRYFDQLIPRLVPLQYHLDGNIINFQIEVNSDVPLISFNDAHQYYGYLRDGLIKRGIKNLINILA</sequence>
<dbReference type="Proteomes" id="UP000663864">
    <property type="component" value="Unassembled WGS sequence"/>
</dbReference>
<dbReference type="GO" id="GO:0004553">
    <property type="term" value="F:hydrolase activity, hydrolyzing O-glycosyl compounds"/>
    <property type="evidence" value="ECO:0007669"/>
    <property type="project" value="InterPro"/>
</dbReference>
<dbReference type="Pfam" id="PF01301">
    <property type="entry name" value="Glyco_hydro_35"/>
    <property type="match status" value="1"/>
</dbReference>
<evidence type="ECO:0000259" key="2">
    <source>
        <dbReference type="Pfam" id="PF01301"/>
    </source>
</evidence>
<reference evidence="3" key="1">
    <citation type="submission" date="2021-02" db="EMBL/GenBank/DDBJ databases">
        <authorList>
            <person name="Nowell W R."/>
        </authorList>
    </citation>
    <scope>NUCLEOTIDE SEQUENCE</scope>
</reference>
<proteinExistence type="inferred from homology"/>
<dbReference type="SUPFAM" id="SSF51445">
    <property type="entry name" value="(Trans)glycosidases"/>
    <property type="match status" value="1"/>
</dbReference>
<evidence type="ECO:0000256" key="1">
    <source>
        <dbReference type="ARBA" id="ARBA00009809"/>
    </source>
</evidence>
<dbReference type="InterPro" id="IPR017853">
    <property type="entry name" value="GH"/>
</dbReference>
<feature type="domain" description="Glycoside hydrolase 35 catalytic" evidence="2">
    <location>
        <begin position="14"/>
        <end position="160"/>
    </location>
</feature>
<evidence type="ECO:0000313" key="4">
    <source>
        <dbReference type="Proteomes" id="UP000663864"/>
    </source>
</evidence>
<organism evidence="3 4">
    <name type="scientific">Rotaria sordida</name>
    <dbReference type="NCBI Taxonomy" id="392033"/>
    <lineage>
        <taxon>Eukaryota</taxon>
        <taxon>Metazoa</taxon>
        <taxon>Spiralia</taxon>
        <taxon>Gnathifera</taxon>
        <taxon>Rotifera</taxon>
        <taxon>Eurotatoria</taxon>
        <taxon>Bdelloidea</taxon>
        <taxon>Philodinida</taxon>
        <taxon>Philodinidae</taxon>
        <taxon>Rotaria</taxon>
    </lineage>
</organism>
<comment type="similarity">
    <text evidence="1">Belongs to the glycosyl hydrolase 35 family.</text>
</comment>